<dbReference type="AlphaFoldDB" id="A0A8K0W9V9"/>
<organism evidence="1 2">
    <name type="scientific">Fusarium tricinctum</name>
    <dbReference type="NCBI Taxonomy" id="61284"/>
    <lineage>
        <taxon>Eukaryota</taxon>
        <taxon>Fungi</taxon>
        <taxon>Dikarya</taxon>
        <taxon>Ascomycota</taxon>
        <taxon>Pezizomycotina</taxon>
        <taxon>Sordariomycetes</taxon>
        <taxon>Hypocreomycetidae</taxon>
        <taxon>Hypocreales</taxon>
        <taxon>Nectriaceae</taxon>
        <taxon>Fusarium</taxon>
        <taxon>Fusarium tricinctum species complex</taxon>
    </lineage>
</organism>
<keyword evidence="2" id="KW-1185">Reference proteome</keyword>
<dbReference type="OrthoDB" id="406864at2759"/>
<feature type="non-terminal residue" evidence="1">
    <location>
        <position position="151"/>
    </location>
</feature>
<proteinExistence type="predicted"/>
<protein>
    <submittedName>
        <fullName evidence="1">Uncharacterized protein</fullName>
    </submittedName>
</protein>
<sequence length="151" mass="16175">FGVSYEDCDEEPCTIAVLKHTMNEIPKTNSFYVRKLFDQNLGSKTAPISATGGDVGPVYWSATKTTCESFLKLVNYNSESGSDKAVKVTVKDSKATIATLTVLPAPSSSSVNNFSSGGGETRSITTILPKAENGVFSMAFSKSYKIVILKI</sequence>
<evidence type="ECO:0000313" key="2">
    <source>
        <dbReference type="Proteomes" id="UP000813427"/>
    </source>
</evidence>
<accession>A0A8K0W9V9</accession>
<gene>
    <name evidence="1" type="ORF">BKA59DRAFT_368831</name>
</gene>
<comment type="caution">
    <text evidence="1">The sequence shown here is derived from an EMBL/GenBank/DDBJ whole genome shotgun (WGS) entry which is preliminary data.</text>
</comment>
<dbReference type="Proteomes" id="UP000813427">
    <property type="component" value="Unassembled WGS sequence"/>
</dbReference>
<name>A0A8K0W9V9_9HYPO</name>
<evidence type="ECO:0000313" key="1">
    <source>
        <dbReference type="EMBL" id="KAH7241215.1"/>
    </source>
</evidence>
<feature type="non-terminal residue" evidence="1">
    <location>
        <position position="1"/>
    </location>
</feature>
<dbReference type="EMBL" id="JAGPXF010000005">
    <property type="protein sequence ID" value="KAH7241215.1"/>
    <property type="molecule type" value="Genomic_DNA"/>
</dbReference>
<reference evidence="1" key="1">
    <citation type="journal article" date="2021" name="Nat. Commun.">
        <title>Genetic determinants of endophytism in the Arabidopsis root mycobiome.</title>
        <authorList>
            <person name="Mesny F."/>
            <person name="Miyauchi S."/>
            <person name="Thiergart T."/>
            <person name="Pickel B."/>
            <person name="Atanasova L."/>
            <person name="Karlsson M."/>
            <person name="Huettel B."/>
            <person name="Barry K.W."/>
            <person name="Haridas S."/>
            <person name="Chen C."/>
            <person name="Bauer D."/>
            <person name="Andreopoulos W."/>
            <person name="Pangilinan J."/>
            <person name="LaButti K."/>
            <person name="Riley R."/>
            <person name="Lipzen A."/>
            <person name="Clum A."/>
            <person name="Drula E."/>
            <person name="Henrissat B."/>
            <person name="Kohler A."/>
            <person name="Grigoriev I.V."/>
            <person name="Martin F.M."/>
            <person name="Hacquard S."/>
        </authorList>
    </citation>
    <scope>NUCLEOTIDE SEQUENCE</scope>
    <source>
        <strain evidence="1">MPI-SDFR-AT-0068</strain>
    </source>
</reference>